<proteinExistence type="predicted"/>
<organism evidence="1 2">
    <name type="scientific">Pistacia atlantica</name>
    <dbReference type="NCBI Taxonomy" id="434234"/>
    <lineage>
        <taxon>Eukaryota</taxon>
        <taxon>Viridiplantae</taxon>
        <taxon>Streptophyta</taxon>
        <taxon>Embryophyta</taxon>
        <taxon>Tracheophyta</taxon>
        <taxon>Spermatophyta</taxon>
        <taxon>Magnoliopsida</taxon>
        <taxon>eudicotyledons</taxon>
        <taxon>Gunneridae</taxon>
        <taxon>Pentapetalae</taxon>
        <taxon>rosids</taxon>
        <taxon>malvids</taxon>
        <taxon>Sapindales</taxon>
        <taxon>Anacardiaceae</taxon>
        <taxon>Pistacia</taxon>
    </lineage>
</organism>
<evidence type="ECO:0000313" key="1">
    <source>
        <dbReference type="EMBL" id="KAJ0083130.1"/>
    </source>
</evidence>
<accession>A0ACC1AA58</accession>
<sequence>MNLPNLEVLALHVNMLQGSNYHPLYQNAKNCNTCPCLSIISQVSIPKEIESLTQLKGMYLGDNKLQGEIPKGAWQSENTGDIITQNNSLMGTIPSLIFNLSSLIFMDFSNNSLSGSLPENMCQRLPNLETLSMSHNQLTGPIPHSLGQ</sequence>
<gene>
    <name evidence="1" type="ORF">Patl1_11931</name>
</gene>
<name>A0ACC1AA58_9ROSI</name>
<comment type="caution">
    <text evidence="1">The sequence shown here is derived from an EMBL/GenBank/DDBJ whole genome shotgun (WGS) entry which is preliminary data.</text>
</comment>
<keyword evidence="2" id="KW-1185">Reference proteome</keyword>
<dbReference type="EMBL" id="CM047908">
    <property type="protein sequence ID" value="KAJ0083130.1"/>
    <property type="molecule type" value="Genomic_DNA"/>
</dbReference>
<reference evidence="2" key="1">
    <citation type="journal article" date="2023" name="G3 (Bethesda)">
        <title>Genome assembly and association tests identify interacting loci associated with vigor, precocity, and sex in interspecific pistachio rootstocks.</title>
        <authorList>
            <person name="Palmer W."/>
            <person name="Jacygrad E."/>
            <person name="Sagayaradj S."/>
            <person name="Cavanaugh K."/>
            <person name="Han R."/>
            <person name="Bertier L."/>
            <person name="Beede B."/>
            <person name="Kafkas S."/>
            <person name="Golino D."/>
            <person name="Preece J."/>
            <person name="Michelmore R."/>
        </authorList>
    </citation>
    <scope>NUCLEOTIDE SEQUENCE [LARGE SCALE GENOMIC DNA]</scope>
</reference>
<evidence type="ECO:0000313" key="2">
    <source>
        <dbReference type="Proteomes" id="UP001164250"/>
    </source>
</evidence>
<dbReference type="Proteomes" id="UP001164250">
    <property type="component" value="Chromosome 12"/>
</dbReference>
<protein>
    <submittedName>
        <fullName evidence="1">Uncharacterized protein</fullName>
    </submittedName>
</protein>